<name>A0ABY7CX89_9BASI</name>
<proteinExistence type="predicted"/>
<gene>
    <name evidence="1" type="ORF">PtA15_10A155</name>
</gene>
<evidence type="ECO:0000313" key="1">
    <source>
        <dbReference type="EMBL" id="WAQ88736.1"/>
    </source>
</evidence>
<dbReference type="PANTHER" id="PTHR33069:SF3">
    <property type="entry name" value="DYNEIN HEAVY CHAIN TAIL DOMAIN-CONTAINING PROTEIN"/>
    <property type="match status" value="1"/>
</dbReference>
<reference evidence="1" key="1">
    <citation type="submission" date="2022-10" db="EMBL/GenBank/DDBJ databases">
        <title>Puccinia triticina Genome sequencing and assembly.</title>
        <authorList>
            <person name="Li C."/>
        </authorList>
    </citation>
    <scope>NUCLEOTIDE SEQUENCE</scope>
    <source>
        <strain evidence="1">Pt15</strain>
    </source>
</reference>
<dbReference type="Proteomes" id="UP001164743">
    <property type="component" value="Chromosome 10A"/>
</dbReference>
<evidence type="ECO:0000313" key="2">
    <source>
        <dbReference type="Proteomes" id="UP001164743"/>
    </source>
</evidence>
<accession>A0ABY7CX89</accession>
<dbReference type="RefSeq" id="XP_053024291.1">
    <property type="nucleotide sequence ID" value="XM_053160303.1"/>
</dbReference>
<keyword evidence="2" id="KW-1185">Reference proteome</keyword>
<organism evidence="1 2">
    <name type="scientific">Puccinia triticina</name>
    <dbReference type="NCBI Taxonomy" id="208348"/>
    <lineage>
        <taxon>Eukaryota</taxon>
        <taxon>Fungi</taxon>
        <taxon>Dikarya</taxon>
        <taxon>Basidiomycota</taxon>
        <taxon>Pucciniomycotina</taxon>
        <taxon>Pucciniomycetes</taxon>
        <taxon>Pucciniales</taxon>
        <taxon>Pucciniaceae</taxon>
        <taxon>Puccinia</taxon>
    </lineage>
</organism>
<sequence>MSNGLDIDEPIGLLDIDEPSGLVDIYETDTIVTHRFRNQVEFAAKGLARLANHDYTLGLYNTPADLSINRLRSKKYLLTELHSNLLPVLRQQIISLSQALGDSNSLRLNPAPTLKLVIAIQPKLELTLHRIIRAIKDLIPGMVYESTLTNDQHFKELKRYRLRGLDCFIKDVLRTHLNSFFLNCRRLIETLILPAGDQTDVQALFIGELLQSIDSVVTWSHGSELHRISDQWKLSANHLNFLLNNAFFLAEPNQGSYTGSVIELTKSFIPVIKLSKLFFNKMTTGGMAKNKLPIFTEMSSHQLRSLDESVEEIKNYTGGLMYLLPLAVEDQQVPTITLGDNIEKLSACFQSCLFLIDLYILPRCVETNSCSSQTCLRTWLVTWRTLFSQATINATEACESYEAE</sequence>
<dbReference type="GeneID" id="77801198"/>
<dbReference type="PANTHER" id="PTHR33069">
    <property type="entry name" value="CHROMOSOME 7, WHOLE GENOME SHOTGUN SEQUENCE-RELATED"/>
    <property type="match status" value="1"/>
</dbReference>
<dbReference type="EMBL" id="CP110430">
    <property type="protein sequence ID" value="WAQ88736.1"/>
    <property type="molecule type" value="Genomic_DNA"/>
</dbReference>
<protein>
    <submittedName>
        <fullName evidence="1">Uncharacterized protein</fullName>
    </submittedName>
</protein>